<dbReference type="STRING" id="65700.SY86_04020"/>
<accession>A0A0M2K774</accession>
<evidence type="ECO:0008006" key="3">
    <source>
        <dbReference type="Google" id="ProtNLM"/>
    </source>
</evidence>
<name>A0A0M2K774_9GAMM</name>
<proteinExistence type="predicted"/>
<reference evidence="1 2" key="1">
    <citation type="submission" date="2015-01" db="EMBL/GenBank/DDBJ databases">
        <title>Erwinia tracheiphila.</title>
        <authorList>
            <person name="Shapiro L.R."/>
        </authorList>
    </citation>
    <scope>NUCLEOTIDE SEQUENCE [LARGE SCALE GENOMIC DNA]</scope>
    <source>
        <strain evidence="1 2">BuffGH</strain>
    </source>
</reference>
<protein>
    <recommendedName>
        <fullName evidence="3">Catalase</fullName>
    </recommendedName>
</protein>
<evidence type="ECO:0000313" key="2">
    <source>
        <dbReference type="Proteomes" id="UP000033924"/>
    </source>
</evidence>
<dbReference type="EMBL" id="JXNU01000003">
    <property type="protein sequence ID" value="KKF34784.1"/>
    <property type="molecule type" value="Genomic_DNA"/>
</dbReference>
<evidence type="ECO:0000313" key="1">
    <source>
        <dbReference type="EMBL" id="KKF34784.1"/>
    </source>
</evidence>
<dbReference type="AlphaFoldDB" id="A0A0M2K774"/>
<gene>
    <name evidence="1" type="ORF">SY86_04020</name>
</gene>
<dbReference type="Proteomes" id="UP000033924">
    <property type="component" value="Unassembled WGS sequence"/>
</dbReference>
<dbReference type="PATRIC" id="fig|65700.7.peg.1015"/>
<organism evidence="1 2">
    <name type="scientific">Erwinia tracheiphila</name>
    <dbReference type="NCBI Taxonomy" id="65700"/>
    <lineage>
        <taxon>Bacteria</taxon>
        <taxon>Pseudomonadati</taxon>
        <taxon>Pseudomonadota</taxon>
        <taxon>Gammaproteobacteria</taxon>
        <taxon>Enterobacterales</taxon>
        <taxon>Erwiniaceae</taxon>
        <taxon>Erwinia</taxon>
    </lineage>
</organism>
<comment type="caution">
    <text evidence="1">The sequence shown here is derived from an EMBL/GenBank/DDBJ whole genome shotgun (WGS) entry which is preliminary data.</text>
</comment>
<keyword evidence="2" id="KW-1185">Reference proteome</keyword>
<sequence>MTGLSGDARRFKSQFGLTDEQQEEGLIVEMKAEGAPMSEFLTAVTAHHIWSRSQKALSIPA</sequence>